<evidence type="ECO:0000313" key="1">
    <source>
        <dbReference type="EMBL" id="MBB5149957.1"/>
    </source>
</evidence>
<organism evidence="1 2">
    <name type="scientific">Ureibacillus thermosphaericus</name>
    <dbReference type="NCBI Taxonomy" id="51173"/>
    <lineage>
        <taxon>Bacteria</taxon>
        <taxon>Bacillati</taxon>
        <taxon>Bacillota</taxon>
        <taxon>Bacilli</taxon>
        <taxon>Bacillales</taxon>
        <taxon>Caryophanaceae</taxon>
        <taxon>Ureibacillus</taxon>
    </lineage>
</organism>
<gene>
    <name evidence="1" type="ORF">HNR36_002356</name>
</gene>
<dbReference type="RefSeq" id="WP_016838999.1">
    <property type="nucleotide sequence ID" value="NZ_JAAXPW010000014.1"/>
</dbReference>
<evidence type="ECO:0000313" key="2">
    <source>
        <dbReference type="Proteomes" id="UP000557217"/>
    </source>
</evidence>
<name>A0A840PVH4_URETH</name>
<accession>A0A840PVH4</accession>
<evidence type="ECO:0008006" key="3">
    <source>
        <dbReference type="Google" id="ProtNLM"/>
    </source>
</evidence>
<dbReference type="AlphaFoldDB" id="A0A840PVH4"/>
<keyword evidence="2" id="KW-1185">Reference proteome</keyword>
<sequence length="89" mass="10366">MNGKDDVMNAIEFWESLISKSDKEIRKLAKQYGVDLTIEEIQQLRPLAQQANITWLITGIPENVLKQAEQILGSKKYKKYKKMLDDLRN</sequence>
<dbReference type="EMBL" id="JACHGZ010000033">
    <property type="protein sequence ID" value="MBB5149957.1"/>
    <property type="molecule type" value="Genomic_DNA"/>
</dbReference>
<dbReference type="Proteomes" id="UP000557217">
    <property type="component" value="Unassembled WGS sequence"/>
</dbReference>
<comment type="caution">
    <text evidence="1">The sequence shown here is derived from an EMBL/GenBank/DDBJ whole genome shotgun (WGS) entry which is preliminary data.</text>
</comment>
<protein>
    <recommendedName>
        <fullName evidence="3">DUF2624 family protein</fullName>
    </recommendedName>
</protein>
<reference evidence="1 2" key="1">
    <citation type="submission" date="2020-08" db="EMBL/GenBank/DDBJ databases">
        <title>Genomic Encyclopedia of Type Strains, Phase IV (KMG-IV): sequencing the most valuable type-strain genomes for metagenomic binning, comparative biology and taxonomic classification.</title>
        <authorList>
            <person name="Goeker M."/>
        </authorList>
    </citation>
    <scope>NUCLEOTIDE SEQUENCE [LARGE SCALE GENOMIC DNA]</scope>
    <source>
        <strain evidence="1 2">DSM 10633</strain>
    </source>
</reference>
<proteinExistence type="predicted"/>